<reference evidence="3" key="1">
    <citation type="journal article" date="2019" name="Int. J. Syst. Evol. Microbiol.">
        <title>The Global Catalogue of Microorganisms (GCM) 10K type strain sequencing project: providing services to taxonomists for standard genome sequencing and annotation.</title>
        <authorList>
            <consortium name="The Broad Institute Genomics Platform"/>
            <consortium name="The Broad Institute Genome Sequencing Center for Infectious Disease"/>
            <person name="Wu L."/>
            <person name="Ma J."/>
        </authorList>
    </citation>
    <scope>NUCLEOTIDE SEQUENCE [LARGE SCALE GENOMIC DNA]</scope>
    <source>
        <strain evidence="3">JCM 3175</strain>
    </source>
</reference>
<dbReference type="EMBL" id="BAABGU010000003">
    <property type="protein sequence ID" value="GAA4564339.1"/>
    <property type="molecule type" value="Genomic_DNA"/>
</dbReference>
<dbReference type="Proteomes" id="UP001500307">
    <property type="component" value="Unassembled WGS sequence"/>
</dbReference>
<gene>
    <name evidence="2" type="ORF">GCM10023176_10160</name>
</gene>
<name>A0ABP8SAY3_9ACTN</name>
<organism evidence="2 3">
    <name type="scientific">Micromonospora coerulea</name>
    <dbReference type="NCBI Taxonomy" id="47856"/>
    <lineage>
        <taxon>Bacteria</taxon>
        <taxon>Bacillati</taxon>
        <taxon>Actinomycetota</taxon>
        <taxon>Actinomycetes</taxon>
        <taxon>Micromonosporales</taxon>
        <taxon>Micromonosporaceae</taxon>
        <taxon>Micromonospora</taxon>
    </lineage>
</organism>
<sequence length="78" mass="8094">MRQVGVLQAVDRIQRQLGRVRRADQEDDGVLVESHTASLGGENARIGGLRPVMAPSGVIPGPGPGPTGRDNAPSTNPS</sequence>
<feature type="region of interest" description="Disordered" evidence="1">
    <location>
        <begin position="41"/>
        <end position="78"/>
    </location>
</feature>
<protein>
    <submittedName>
        <fullName evidence="2">Uncharacterized protein</fullName>
    </submittedName>
</protein>
<evidence type="ECO:0000313" key="3">
    <source>
        <dbReference type="Proteomes" id="UP001500307"/>
    </source>
</evidence>
<evidence type="ECO:0000256" key="1">
    <source>
        <dbReference type="SAM" id="MobiDB-lite"/>
    </source>
</evidence>
<comment type="caution">
    <text evidence="2">The sequence shown here is derived from an EMBL/GenBank/DDBJ whole genome shotgun (WGS) entry which is preliminary data.</text>
</comment>
<proteinExistence type="predicted"/>
<keyword evidence="3" id="KW-1185">Reference proteome</keyword>
<evidence type="ECO:0000313" key="2">
    <source>
        <dbReference type="EMBL" id="GAA4564339.1"/>
    </source>
</evidence>
<accession>A0ABP8SAY3</accession>